<protein>
    <recommendedName>
        <fullName evidence="1">DUF397 domain-containing protein</fullName>
    </recommendedName>
</protein>
<sequence length="71" mass="7234">MTPNLSTAAWRKSSYSDGGGTNCVEVADGYPGLVPVRDSAAPAARPLVFSGASWSTFMEGVKRAAAVNTAG</sequence>
<evidence type="ECO:0000313" key="3">
    <source>
        <dbReference type="Proteomes" id="UP000516444"/>
    </source>
</evidence>
<gene>
    <name evidence="2" type="ORF">GCM10017557_39080</name>
</gene>
<reference evidence="2 3" key="1">
    <citation type="journal article" date="2014" name="Int. J. Syst. Evol. Microbiol.">
        <title>Complete genome sequence of Corynebacterium casei LMG S-19264T (=DSM 44701T), isolated from a smear-ripened cheese.</title>
        <authorList>
            <consortium name="US DOE Joint Genome Institute (JGI-PGF)"/>
            <person name="Walter F."/>
            <person name="Albersmeier A."/>
            <person name="Kalinowski J."/>
            <person name="Ruckert C."/>
        </authorList>
    </citation>
    <scope>NUCLEOTIDE SEQUENCE [LARGE SCALE GENOMIC DNA]</scope>
    <source>
        <strain evidence="2 3">JCM 4677</strain>
    </source>
</reference>
<evidence type="ECO:0000313" key="2">
    <source>
        <dbReference type="EMBL" id="BCL29049.1"/>
    </source>
</evidence>
<evidence type="ECO:0000259" key="1">
    <source>
        <dbReference type="Pfam" id="PF04149"/>
    </source>
</evidence>
<dbReference type="Proteomes" id="UP000516444">
    <property type="component" value="Chromosome"/>
</dbReference>
<accession>A0A7G1P1D9</accession>
<proteinExistence type="predicted"/>
<keyword evidence="3" id="KW-1185">Reference proteome</keyword>
<dbReference type="EMBL" id="AP023440">
    <property type="protein sequence ID" value="BCL29049.1"/>
    <property type="molecule type" value="Genomic_DNA"/>
</dbReference>
<dbReference type="RefSeq" id="WP_055510837.1">
    <property type="nucleotide sequence ID" value="NZ_AP023440.1"/>
</dbReference>
<organism evidence="2 3">
    <name type="scientific">Streptomyces aurantiacus</name>
    <dbReference type="NCBI Taxonomy" id="47760"/>
    <lineage>
        <taxon>Bacteria</taxon>
        <taxon>Bacillati</taxon>
        <taxon>Actinomycetota</taxon>
        <taxon>Actinomycetes</taxon>
        <taxon>Kitasatosporales</taxon>
        <taxon>Streptomycetaceae</taxon>
        <taxon>Streptomyces</taxon>
        <taxon>Streptomyces aurantiacus group</taxon>
    </lineage>
</organism>
<dbReference type="AlphaFoldDB" id="A0A7G1P1D9"/>
<dbReference type="OrthoDB" id="4570646at2"/>
<name>A0A7G1P1D9_9ACTN</name>
<dbReference type="InterPro" id="IPR007278">
    <property type="entry name" value="DUF397"/>
</dbReference>
<dbReference type="Pfam" id="PF04149">
    <property type="entry name" value="DUF397"/>
    <property type="match status" value="1"/>
</dbReference>
<feature type="domain" description="DUF397" evidence="1">
    <location>
        <begin position="8"/>
        <end position="62"/>
    </location>
</feature>
<dbReference type="KEGG" id="sgm:GCM10017557_39080"/>